<gene>
    <name evidence="2" type="ORF">CYCCA115_LOCUS5241</name>
</gene>
<dbReference type="EMBL" id="CAKOGP040000557">
    <property type="protein sequence ID" value="CAJ1936537.1"/>
    <property type="molecule type" value="Genomic_DNA"/>
</dbReference>
<comment type="caution">
    <text evidence="2">The sequence shown here is derived from an EMBL/GenBank/DDBJ whole genome shotgun (WGS) entry which is preliminary data.</text>
</comment>
<proteinExistence type="predicted"/>
<dbReference type="SUPFAM" id="SSF51445">
    <property type="entry name" value="(Trans)glycosidases"/>
    <property type="match status" value="1"/>
</dbReference>
<keyword evidence="3" id="KW-1185">Reference proteome</keyword>
<dbReference type="InterPro" id="IPR017853">
    <property type="entry name" value="GH"/>
</dbReference>
<dbReference type="AlphaFoldDB" id="A0AAD2FGC7"/>
<dbReference type="Proteomes" id="UP001295423">
    <property type="component" value="Unassembled WGS sequence"/>
</dbReference>
<name>A0AAD2FGC7_9STRA</name>
<feature type="signal peptide" evidence="1">
    <location>
        <begin position="1"/>
        <end position="26"/>
    </location>
</feature>
<accession>A0AAD2FGC7</accession>
<evidence type="ECO:0008006" key="4">
    <source>
        <dbReference type="Google" id="ProtNLM"/>
    </source>
</evidence>
<sequence>MPAVRKPPLLLCTLLWISCWMELTAALSKSDFQQRRQGRRRRLPEKVLIGYATDCNEKVAKSIAAGVNVVVWSFMEISKEISTGEIIITENSLNFDNIRQLISKLDTEGYQDTLHLVSFGGWNGPHLDTSLTAKQWYEIWKNHVGDIFDGIDWDLEGHDNLDSPTNTFSVECLNLMGDISRLANEDGYIIGMAPPQSYFDLGRSSFSRSVNLAEPDRRWHNEFHYFGSNVYAYLFSRFGAYINFVSVQLYESYSRAAMSVHYGKVLPGDYLKTFVNGYNENKGQWYVDFEQDKTLQYSSRTVELPLSKLVIGLANGWAINEGEKVIFFTSEQIQSAYRQLLEYGVTPRGFMFWVIGEEGNNGIEYAKELSSILKPRASRPSSASDL</sequence>
<protein>
    <recommendedName>
        <fullName evidence="4">GH18 domain-containing protein</fullName>
    </recommendedName>
</protein>
<keyword evidence="1" id="KW-0732">Signal</keyword>
<evidence type="ECO:0000256" key="1">
    <source>
        <dbReference type="SAM" id="SignalP"/>
    </source>
</evidence>
<evidence type="ECO:0000313" key="3">
    <source>
        <dbReference type="Proteomes" id="UP001295423"/>
    </source>
</evidence>
<organism evidence="2 3">
    <name type="scientific">Cylindrotheca closterium</name>
    <dbReference type="NCBI Taxonomy" id="2856"/>
    <lineage>
        <taxon>Eukaryota</taxon>
        <taxon>Sar</taxon>
        <taxon>Stramenopiles</taxon>
        <taxon>Ochrophyta</taxon>
        <taxon>Bacillariophyta</taxon>
        <taxon>Bacillariophyceae</taxon>
        <taxon>Bacillariophycidae</taxon>
        <taxon>Bacillariales</taxon>
        <taxon>Bacillariaceae</taxon>
        <taxon>Cylindrotheca</taxon>
    </lineage>
</organism>
<dbReference type="Gene3D" id="3.20.20.80">
    <property type="entry name" value="Glycosidases"/>
    <property type="match status" value="1"/>
</dbReference>
<feature type="chain" id="PRO_5041948226" description="GH18 domain-containing protein" evidence="1">
    <location>
        <begin position="27"/>
        <end position="386"/>
    </location>
</feature>
<dbReference type="PROSITE" id="PS51257">
    <property type="entry name" value="PROKAR_LIPOPROTEIN"/>
    <property type="match status" value="1"/>
</dbReference>
<evidence type="ECO:0000313" key="2">
    <source>
        <dbReference type="EMBL" id="CAJ1936537.1"/>
    </source>
</evidence>
<reference evidence="2" key="1">
    <citation type="submission" date="2023-08" db="EMBL/GenBank/DDBJ databases">
        <authorList>
            <person name="Audoor S."/>
            <person name="Bilcke G."/>
        </authorList>
    </citation>
    <scope>NUCLEOTIDE SEQUENCE</scope>
</reference>